<organism evidence="1 2">
    <name type="scientific">Streptomyces brasiliscabiei</name>
    <dbReference type="NCBI Taxonomy" id="2736302"/>
    <lineage>
        <taxon>Bacteria</taxon>
        <taxon>Bacillati</taxon>
        <taxon>Actinomycetota</taxon>
        <taxon>Actinomycetes</taxon>
        <taxon>Kitasatosporales</taxon>
        <taxon>Streptomycetaceae</taxon>
        <taxon>Streptomyces</taxon>
    </lineage>
</organism>
<reference evidence="1 2" key="1">
    <citation type="submission" date="2024-03" db="EMBL/GenBank/DDBJ databases">
        <title>First Report of Pectobacterium brasiliscabiei causing potato scab in china.</title>
        <authorList>
            <person name="Handique U."/>
        </authorList>
    </citation>
    <scope>NUCLEOTIDE SEQUENCE [LARGE SCALE GENOMIC DNA]</scope>
    <source>
        <strain evidence="1 2">ZRIMU1503</strain>
    </source>
</reference>
<gene>
    <name evidence="1" type="ORF">WB403_52305</name>
</gene>
<proteinExistence type="predicted"/>
<protein>
    <submittedName>
        <fullName evidence="1">Uncharacterized protein</fullName>
    </submittedName>
</protein>
<dbReference type="Proteomes" id="UP001365781">
    <property type="component" value="Unassembled WGS sequence"/>
</dbReference>
<feature type="non-terminal residue" evidence="1">
    <location>
        <position position="70"/>
    </location>
</feature>
<accession>A0ABU8GX14</accession>
<evidence type="ECO:0000313" key="2">
    <source>
        <dbReference type="Proteomes" id="UP001365781"/>
    </source>
</evidence>
<name>A0ABU8GX14_9ACTN</name>
<dbReference type="RefSeq" id="WP_336559500.1">
    <property type="nucleotide sequence ID" value="NZ_JBBAYM010000978.1"/>
</dbReference>
<comment type="caution">
    <text evidence="1">The sequence shown here is derived from an EMBL/GenBank/DDBJ whole genome shotgun (WGS) entry which is preliminary data.</text>
</comment>
<dbReference type="EMBL" id="JBBAYM010000978">
    <property type="protein sequence ID" value="MEI5617699.1"/>
    <property type="molecule type" value="Genomic_DNA"/>
</dbReference>
<sequence length="70" mass="8317">MHEIEKFAKTQSELDILFRQFCRNHTGSYAKIDSTPVLELALKLFFEEYLSMNEFAAVKIILFEQNKPRF</sequence>
<keyword evidence="2" id="KW-1185">Reference proteome</keyword>
<evidence type="ECO:0000313" key="1">
    <source>
        <dbReference type="EMBL" id="MEI5617699.1"/>
    </source>
</evidence>